<dbReference type="AlphaFoldDB" id="A0A3B0PGJ1"/>
<evidence type="ECO:0000313" key="1">
    <source>
        <dbReference type="EMBL" id="SYV94970.1"/>
    </source>
</evidence>
<dbReference type="EMBL" id="LS991952">
    <property type="protein sequence ID" value="SYV94970.1"/>
    <property type="molecule type" value="Genomic_DNA"/>
</dbReference>
<accession>A0A3B0PGJ1</accession>
<gene>
    <name evidence="1" type="ORF">NCTC10115_01164</name>
</gene>
<name>A0A3B0PGJ1_MYCGL</name>
<protein>
    <submittedName>
        <fullName evidence="1">Azoreductase</fullName>
    </submittedName>
</protein>
<proteinExistence type="predicted"/>
<sequence>MFEFIGAKVDSIKVAGTKVEYLNKQPKEIVEPNLALIKEKAKNF</sequence>
<organism evidence="1 2">
    <name type="scientific">Mycoplasmoides gallisepticum</name>
    <name type="common">Mycoplasma gallisepticum</name>
    <dbReference type="NCBI Taxonomy" id="2096"/>
    <lineage>
        <taxon>Bacteria</taxon>
        <taxon>Bacillati</taxon>
        <taxon>Mycoplasmatota</taxon>
        <taxon>Mycoplasmoidales</taxon>
        <taxon>Mycoplasmoidaceae</taxon>
        <taxon>Mycoplasmoides</taxon>
    </lineage>
</organism>
<reference evidence="2" key="1">
    <citation type="submission" date="2018-06" db="EMBL/GenBank/DDBJ databases">
        <authorList>
            <consortium name="Pathogen Informatics"/>
        </authorList>
    </citation>
    <scope>NUCLEOTIDE SEQUENCE [LARGE SCALE GENOMIC DNA]</scope>
    <source>
        <strain evidence="2">NCTC10115</strain>
    </source>
</reference>
<evidence type="ECO:0000313" key="2">
    <source>
        <dbReference type="Proteomes" id="UP000260136"/>
    </source>
</evidence>
<dbReference type="Proteomes" id="UP000260136">
    <property type="component" value="Chromosome"/>
</dbReference>